<dbReference type="RefSeq" id="XP_050468742.1">
    <property type="nucleotide sequence ID" value="XM_050612879.1"/>
</dbReference>
<name>C8VPQ2_EMENI</name>
<dbReference type="EMBL" id="BN001307">
    <property type="protein sequence ID" value="CBF85664.1"/>
    <property type="molecule type" value="Genomic_DNA"/>
</dbReference>
<gene>
    <name evidence="2" type="ORF">ANIA_11316</name>
</gene>
<organism evidence="2 3">
    <name type="scientific">Emericella nidulans (strain FGSC A4 / ATCC 38163 / CBS 112.46 / NRRL 194 / M139)</name>
    <name type="common">Aspergillus nidulans</name>
    <dbReference type="NCBI Taxonomy" id="227321"/>
    <lineage>
        <taxon>Eukaryota</taxon>
        <taxon>Fungi</taxon>
        <taxon>Dikarya</taxon>
        <taxon>Ascomycota</taxon>
        <taxon>Pezizomycotina</taxon>
        <taxon>Eurotiomycetes</taxon>
        <taxon>Eurotiomycetidae</taxon>
        <taxon>Eurotiales</taxon>
        <taxon>Aspergillaceae</taxon>
        <taxon>Aspergillus</taxon>
        <taxon>Aspergillus subgen. Nidulantes</taxon>
    </lineage>
</organism>
<reference evidence="3" key="2">
    <citation type="journal article" date="2009" name="Fungal Genet. Biol.">
        <title>The 2008 update of the Aspergillus nidulans genome annotation: a community effort.</title>
        <authorList>
            <person name="Wortman J.R."/>
            <person name="Gilsenan J.M."/>
            <person name="Joardar V."/>
            <person name="Deegan J."/>
            <person name="Clutterbuck J."/>
            <person name="Andersen M.R."/>
            <person name="Archer D."/>
            <person name="Bencina M."/>
            <person name="Braus G."/>
            <person name="Coutinho P."/>
            <person name="von Dohren H."/>
            <person name="Doonan J."/>
            <person name="Driessen A.J."/>
            <person name="Durek P."/>
            <person name="Espeso E."/>
            <person name="Fekete E."/>
            <person name="Flipphi M."/>
            <person name="Estrada C.G."/>
            <person name="Geysens S."/>
            <person name="Goldman G."/>
            <person name="de Groot P.W."/>
            <person name="Hansen K."/>
            <person name="Harris S.D."/>
            <person name="Heinekamp T."/>
            <person name="Helmstaedt K."/>
            <person name="Henrissat B."/>
            <person name="Hofmann G."/>
            <person name="Homan T."/>
            <person name="Horio T."/>
            <person name="Horiuchi H."/>
            <person name="James S."/>
            <person name="Jones M."/>
            <person name="Karaffa L."/>
            <person name="Karanyi Z."/>
            <person name="Kato M."/>
            <person name="Keller N."/>
            <person name="Kelly D.E."/>
            <person name="Kiel J.A."/>
            <person name="Kim J.M."/>
            <person name="van der Klei I.J."/>
            <person name="Klis F.M."/>
            <person name="Kovalchuk A."/>
            <person name="Krasevec N."/>
            <person name="Kubicek C.P."/>
            <person name="Liu B."/>
            <person name="Maccabe A."/>
            <person name="Meyer V."/>
            <person name="Mirabito P."/>
            <person name="Miskei M."/>
            <person name="Mos M."/>
            <person name="Mullins J."/>
            <person name="Nelson D.R."/>
            <person name="Nielsen J."/>
            <person name="Oakley B.R."/>
            <person name="Osmani S.A."/>
            <person name="Pakula T."/>
            <person name="Paszewski A."/>
            <person name="Paulsen I."/>
            <person name="Pilsyk S."/>
            <person name="Pocsi I."/>
            <person name="Punt P.J."/>
            <person name="Ram A.F."/>
            <person name="Ren Q."/>
            <person name="Robellet X."/>
            <person name="Robson G."/>
            <person name="Seiboth B."/>
            <person name="van Solingen P."/>
            <person name="Specht T."/>
            <person name="Sun J."/>
            <person name="Taheri-Talesh N."/>
            <person name="Takeshita N."/>
            <person name="Ussery D."/>
            <person name="vanKuyk P.A."/>
            <person name="Visser H."/>
            <person name="van de Vondervoort P.J."/>
            <person name="de Vries R.P."/>
            <person name="Walton J."/>
            <person name="Xiang X."/>
            <person name="Xiong Y."/>
            <person name="Zeng A.P."/>
            <person name="Brandt B.W."/>
            <person name="Cornell M.J."/>
            <person name="van den Hondel C.A."/>
            <person name="Visser J."/>
            <person name="Oliver S.G."/>
            <person name="Turner G."/>
        </authorList>
    </citation>
    <scope>GENOME REANNOTATION</scope>
    <source>
        <strain evidence="3">FGSC A4 / ATCC 38163 / CBS 112.46 / NRRL 194 / M139</strain>
    </source>
</reference>
<dbReference type="GeneID" id="74896920"/>
<dbReference type="Proteomes" id="UP000000560">
    <property type="component" value="Chromosome VII"/>
</dbReference>
<feature type="region of interest" description="Disordered" evidence="1">
    <location>
        <begin position="1"/>
        <end position="55"/>
    </location>
</feature>
<keyword evidence="3" id="KW-1185">Reference proteome</keyword>
<evidence type="ECO:0000313" key="3">
    <source>
        <dbReference type="Proteomes" id="UP000000560"/>
    </source>
</evidence>
<proteinExistence type="predicted"/>
<evidence type="ECO:0000313" key="2">
    <source>
        <dbReference type="EMBL" id="CBF85664.1"/>
    </source>
</evidence>
<feature type="compositionally biased region" description="Basic and acidic residues" evidence="1">
    <location>
        <begin position="28"/>
        <end position="49"/>
    </location>
</feature>
<dbReference type="InParanoid" id="C8VPQ2"/>
<dbReference type="KEGG" id="ani:ANIA_11316"/>
<sequence length="55" mass="6015">MMMSDLECVASGPPKDLGMGTGVGETRFVWREKNDFQKESGADTNHRPDPVGCTQ</sequence>
<evidence type="ECO:0000256" key="1">
    <source>
        <dbReference type="SAM" id="MobiDB-lite"/>
    </source>
</evidence>
<dbReference type="HOGENOM" id="CLU_3032320_0_0_1"/>
<dbReference type="AlphaFoldDB" id="C8VPQ2"/>
<accession>C8VPQ2</accession>
<reference evidence="3" key="1">
    <citation type="journal article" date="2005" name="Nature">
        <title>Sequencing of Aspergillus nidulans and comparative analysis with A. fumigatus and A. oryzae.</title>
        <authorList>
            <person name="Galagan J.E."/>
            <person name="Calvo S.E."/>
            <person name="Cuomo C."/>
            <person name="Ma L.J."/>
            <person name="Wortman J.R."/>
            <person name="Batzoglou S."/>
            <person name="Lee S.I."/>
            <person name="Basturkmen M."/>
            <person name="Spevak C.C."/>
            <person name="Clutterbuck J."/>
            <person name="Kapitonov V."/>
            <person name="Jurka J."/>
            <person name="Scazzocchio C."/>
            <person name="Farman M."/>
            <person name="Butler J."/>
            <person name="Purcell S."/>
            <person name="Harris S."/>
            <person name="Braus G.H."/>
            <person name="Draht O."/>
            <person name="Busch S."/>
            <person name="D'Enfert C."/>
            <person name="Bouchier C."/>
            <person name="Goldman G.H."/>
            <person name="Bell-Pedersen D."/>
            <person name="Griffiths-Jones S."/>
            <person name="Doonan J.H."/>
            <person name="Yu J."/>
            <person name="Vienken K."/>
            <person name="Pain A."/>
            <person name="Freitag M."/>
            <person name="Selker E.U."/>
            <person name="Archer D.B."/>
            <person name="Penalva M.A."/>
            <person name="Oakley B.R."/>
            <person name="Momany M."/>
            <person name="Tanaka T."/>
            <person name="Kumagai T."/>
            <person name="Asai K."/>
            <person name="Machida M."/>
            <person name="Nierman W.C."/>
            <person name="Denning D.W."/>
            <person name="Caddick M."/>
            <person name="Hynes M."/>
            <person name="Paoletti M."/>
            <person name="Fischer R."/>
            <person name="Miller B."/>
            <person name="Dyer P."/>
            <person name="Sachs M.S."/>
            <person name="Osmani S.A."/>
            <person name="Birren B.W."/>
        </authorList>
    </citation>
    <scope>NUCLEOTIDE SEQUENCE [LARGE SCALE GENOMIC DNA]</scope>
    <source>
        <strain evidence="3">FGSC A4 / ATCC 38163 / CBS 112.46 / NRRL 194 / M139</strain>
    </source>
</reference>
<protein>
    <submittedName>
        <fullName evidence="2">Uncharacterized protein</fullName>
    </submittedName>
</protein>